<dbReference type="RefSeq" id="WP_121198214.1">
    <property type="nucleotide sequence ID" value="NZ_RBKU01000001.1"/>
</dbReference>
<keyword evidence="2" id="KW-1185">Reference proteome</keyword>
<sequence>MKIMSQMDIEAERISELLLLSDMSSSCYSDGISHKFQIGSTGAYKVILEFENSNFVIAKEKCYFQNSKIEKIITDKVLKILNSKEMILSDQENRRKNTNKKIDRMLINAKNRI</sequence>
<organism evidence="1 2">
    <name type="scientific">Mucilaginibacter gracilis</name>
    <dbReference type="NCBI Taxonomy" id="423350"/>
    <lineage>
        <taxon>Bacteria</taxon>
        <taxon>Pseudomonadati</taxon>
        <taxon>Bacteroidota</taxon>
        <taxon>Sphingobacteriia</taxon>
        <taxon>Sphingobacteriales</taxon>
        <taxon>Sphingobacteriaceae</taxon>
        <taxon>Mucilaginibacter</taxon>
    </lineage>
</organism>
<name>A0A495J2N0_9SPHI</name>
<dbReference type="EMBL" id="RBKU01000001">
    <property type="protein sequence ID" value="RKR82628.1"/>
    <property type="molecule type" value="Genomic_DNA"/>
</dbReference>
<dbReference type="Proteomes" id="UP000268007">
    <property type="component" value="Unassembled WGS sequence"/>
</dbReference>
<evidence type="ECO:0000313" key="2">
    <source>
        <dbReference type="Proteomes" id="UP000268007"/>
    </source>
</evidence>
<protein>
    <submittedName>
        <fullName evidence="1">Uncharacterized protein</fullName>
    </submittedName>
</protein>
<evidence type="ECO:0000313" key="1">
    <source>
        <dbReference type="EMBL" id="RKR82628.1"/>
    </source>
</evidence>
<reference evidence="1 2" key="1">
    <citation type="submission" date="2018-10" db="EMBL/GenBank/DDBJ databases">
        <title>Genomic Encyclopedia of Archaeal and Bacterial Type Strains, Phase II (KMG-II): from individual species to whole genera.</title>
        <authorList>
            <person name="Goeker M."/>
        </authorList>
    </citation>
    <scope>NUCLEOTIDE SEQUENCE [LARGE SCALE GENOMIC DNA]</scope>
    <source>
        <strain evidence="1 2">DSM 18602</strain>
    </source>
</reference>
<comment type="caution">
    <text evidence="1">The sequence shown here is derived from an EMBL/GenBank/DDBJ whole genome shotgun (WGS) entry which is preliminary data.</text>
</comment>
<accession>A0A495J2N0</accession>
<gene>
    <name evidence="1" type="ORF">BDD43_2813</name>
</gene>
<dbReference type="AlphaFoldDB" id="A0A495J2N0"/>
<proteinExistence type="predicted"/>